<dbReference type="InterPro" id="IPR041489">
    <property type="entry name" value="PDZ_6"/>
</dbReference>
<keyword evidence="10" id="KW-0645">Protease</keyword>
<evidence type="ECO:0000256" key="7">
    <source>
        <dbReference type="SAM" id="MobiDB-lite"/>
    </source>
</evidence>
<evidence type="ECO:0000256" key="1">
    <source>
        <dbReference type="ARBA" id="ARBA00010541"/>
    </source>
</evidence>
<dbReference type="Gene3D" id="2.40.10.120">
    <property type="match status" value="1"/>
</dbReference>
<keyword evidence="6" id="KW-0720">Serine protease</keyword>
<dbReference type="InterPro" id="IPR001940">
    <property type="entry name" value="Peptidase_S1C"/>
</dbReference>
<evidence type="ECO:0000259" key="8">
    <source>
        <dbReference type="Pfam" id="PF12812"/>
    </source>
</evidence>
<dbReference type="FunCoup" id="A0A1E5RP14">
    <property type="interactions" value="136"/>
</dbReference>
<dbReference type="OrthoDB" id="4217619at2759"/>
<dbReference type="PANTHER" id="PTHR46366">
    <property type="entry name" value="PRO-APOPTOTIC SERINE PROTEASE NMA111"/>
    <property type="match status" value="1"/>
</dbReference>
<dbReference type="PRINTS" id="PR00834">
    <property type="entry name" value="PROTEASES2C"/>
</dbReference>
<keyword evidence="11" id="KW-1185">Reference proteome</keyword>
<dbReference type="InterPro" id="IPR036034">
    <property type="entry name" value="PDZ_sf"/>
</dbReference>
<dbReference type="Pfam" id="PF12812">
    <property type="entry name" value="PDZ_1"/>
    <property type="match status" value="2"/>
</dbReference>
<evidence type="ECO:0000256" key="5">
    <source>
        <dbReference type="ARBA" id="ARBA00022737"/>
    </source>
</evidence>
<proteinExistence type="inferred from homology"/>
<dbReference type="GO" id="GO:0006915">
    <property type="term" value="P:apoptotic process"/>
    <property type="evidence" value="ECO:0007669"/>
    <property type="project" value="UniProtKB-KW"/>
</dbReference>
<feature type="domain" description="PDZ-like" evidence="8">
    <location>
        <begin position="421"/>
        <end position="498"/>
    </location>
</feature>
<dbReference type="Pfam" id="PF17820">
    <property type="entry name" value="PDZ_6"/>
    <property type="match status" value="1"/>
</dbReference>
<reference evidence="11" key="1">
    <citation type="journal article" date="2016" name="Genome Announc.">
        <title>Genome sequences of three species of Hanseniaspora isolated from spontaneous wine fermentations.</title>
        <authorList>
            <person name="Sternes P.R."/>
            <person name="Lee D."/>
            <person name="Kutyna D.R."/>
            <person name="Borneman A.R."/>
        </authorList>
    </citation>
    <scope>NUCLEOTIDE SEQUENCE [LARGE SCALE GENOMIC DNA]</scope>
    <source>
        <strain evidence="11">AWRI3579</strain>
    </source>
</reference>
<feature type="domain" description="PDZ" evidence="9">
    <location>
        <begin position="355"/>
        <end position="405"/>
    </location>
</feature>
<evidence type="ECO:0000256" key="3">
    <source>
        <dbReference type="ARBA" id="ARBA00021524"/>
    </source>
</evidence>
<organism evidence="10 11">
    <name type="scientific">Hanseniaspora osmophila</name>
    <dbReference type="NCBI Taxonomy" id="56408"/>
    <lineage>
        <taxon>Eukaryota</taxon>
        <taxon>Fungi</taxon>
        <taxon>Dikarya</taxon>
        <taxon>Ascomycota</taxon>
        <taxon>Saccharomycotina</taxon>
        <taxon>Saccharomycetes</taxon>
        <taxon>Saccharomycodales</taxon>
        <taxon>Saccharomycodaceae</taxon>
        <taxon>Hanseniaspora</taxon>
    </lineage>
</organism>
<dbReference type="GO" id="GO:0006508">
    <property type="term" value="P:proteolysis"/>
    <property type="evidence" value="ECO:0007669"/>
    <property type="project" value="UniProtKB-KW"/>
</dbReference>
<dbReference type="SUPFAM" id="SSF50156">
    <property type="entry name" value="PDZ domain-like"/>
    <property type="match status" value="3"/>
</dbReference>
<dbReference type="CDD" id="cd06719">
    <property type="entry name" value="PDZ2-4_Nma111p-like"/>
    <property type="match status" value="1"/>
</dbReference>
<sequence>MVFCCLCSKFPSNNNKIQKKNSNGNAPQASLIFMSKRKYQFSLDGKNNSSPKPKHLRVSNGQKAEQQHEHQSVYSDSDPEDTNDLELMSTNNINAKDNSGWHKTISKVVQSVVSINFIQLAFDADESVCSEATGFVVDAKRGYILTNRHVVSPGPLVNAYAIFNNHEECELTPIYRDPVHDYGVFKFDPKKLKYMELQQLELKPSLANVGLEIRVVGNDAGEKLSILSGFISRLDRNAPDYGEMTYNDFNTEYIQAAASASGGSSGSPVVNKDGYAVALQAGGSSQASTDFFLPLDRVHRTLTCLQQNKPITRGTIQTQWLLKPYDECRRLGLSADKESLMRENFPDKCGLLVAETVLKEGPASELIAAGDILISINEELITSFIQVDRILDESVGKTIELLVQRSGKNVFAKCTVGDLHAITPSRYVEVCGASFHELSYQMARLHGIPVSGVFLNSSTGSFDFNDDEDAGWIIDQVDNNPTPNLDVFIDVMSKIPDKKRVICKYHNLIDPHTFHFFPVYVDRHWFKKFKMYTRNDETGVWDITNLADPIPSLPSAKKTAKLFETSFNETGLNELAKSIVMVSSKIYVHIDSFTPDFDITKVAGLVVDAELGLVIVSRIVVPHNCLEVFITIANSIIVPAKVLFLHPTKNYAIVQYNAQEIDCDLQSANLAQTPLVRNCDTHFLGCTVNDTLLSAPASVANIAPFSVGSNVVPRYRGTSIEGISINCPVSQTCSSGILCDKDGIVRALWLLFLGPKGNGSSKLFFRGLDVVDFKEVVTEIQKGIKSANTYSVPSVYTINADVKGITLLKARISGVSDEWIGRMEKESSSVAQFMAVSRVSYTEESDSLKKLQAGDIILSKNGALVKNTRDIMNELSNDVLELKVVRNGEPVDLQVKPFEVKETDSLVIFSGCLVQEPHNSVLQCVSSLPSKVYISDCLSASPASQYGVASTNFITHVNEQETPDLDTFIKVIKEIPDKTYCKMNLVTFESVPFAISLKTNYHYFPTSELHMDHTTNEWSVKKVREGL</sequence>
<keyword evidence="4" id="KW-0053">Apoptosis</keyword>
<dbReference type="EMBL" id="LPNM01000005">
    <property type="protein sequence ID" value="OEJ88631.1"/>
    <property type="molecule type" value="Genomic_DNA"/>
</dbReference>
<evidence type="ECO:0000256" key="6">
    <source>
        <dbReference type="ARBA" id="ARBA00022825"/>
    </source>
</evidence>
<feature type="domain" description="PDZ-like" evidence="8">
    <location>
        <begin position="903"/>
        <end position="978"/>
    </location>
</feature>
<evidence type="ECO:0000313" key="11">
    <source>
        <dbReference type="Proteomes" id="UP000095728"/>
    </source>
</evidence>
<evidence type="ECO:0000256" key="4">
    <source>
        <dbReference type="ARBA" id="ARBA00022703"/>
    </source>
</evidence>
<dbReference type="Pfam" id="PF13365">
    <property type="entry name" value="Trypsin_2"/>
    <property type="match status" value="1"/>
</dbReference>
<evidence type="ECO:0000259" key="9">
    <source>
        <dbReference type="Pfam" id="PF17820"/>
    </source>
</evidence>
<dbReference type="PANTHER" id="PTHR46366:SF8">
    <property type="entry name" value="PRO-APOPTOTIC SERINE PROTEASE NMA111"/>
    <property type="match status" value="1"/>
</dbReference>
<dbReference type="InParanoid" id="A0A1E5RP14"/>
<evidence type="ECO:0000256" key="2">
    <source>
        <dbReference type="ARBA" id="ARBA00020338"/>
    </source>
</evidence>
<dbReference type="InterPro" id="IPR025926">
    <property type="entry name" value="PDZ-like_dom"/>
</dbReference>
<dbReference type="STRING" id="56408.A0A1E5RP14"/>
<dbReference type="CDD" id="cd06786">
    <property type="entry name" value="cpPDZ1_ScNma111-like"/>
    <property type="match status" value="1"/>
</dbReference>
<name>A0A1E5RP14_9ASCO</name>
<comment type="similarity">
    <text evidence="1">Belongs to the peptidase S1C family.</text>
</comment>
<dbReference type="InterPro" id="IPR009003">
    <property type="entry name" value="Peptidase_S1_PA"/>
</dbReference>
<protein>
    <recommendedName>
        <fullName evidence="2">Pro-apoptotic serine protease NMA111</fullName>
    </recommendedName>
    <alternativeName>
        <fullName evidence="3">Pro-apoptotic serine protease nma111</fullName>
    </alternativeName>
</protein>
<comment type="caution">
    <text evidence="10">The sequence shown here is derived from an EMBL/GenBank/DDBJ whole genome shotgun (WGS) entry which is preliminary data.</text>
</comment>
<accession>A0A1E5RP14</accession>
<dbReference type="Proteomes" id="UP000095728">
    <property type="component" value="Unassembled WGS sequence"/>
</dbReference>
<dbReference type="GO" id="GO:0004252">
    <property type="term" value="F:serine-type endopeptidase activity"/>
    <property type="evidence" value="ECO:0007669"/>
    <property type="project" value="InterPro"/>
</dbReference>
<feature type="region of interest" description="Disordered" evidence="7">
    <location>
        <begin position="43"/>
        <end position="83"/>
    </location>
</feature>
<keyword evidence="5" id="KW-0677">Repeat</keyword>
<gene>
    <name evidence="10" type="ORF">AWRI3579_g725</name>
</gene>
<dbReference type="SUPFAM" id="SSF50494">
    <property type="entry name" value="Trypsin-like serine proteases"/>
    <property type="match status" value="2"/>
</dbReference>
<dbReference type="Gene3D" id="2.30.42.10">
    <property type="match status" value="2"/>
</dbReference>
<evidence type="ECO:0000313" key="10">
    <source>
        <dbReference type="EMBL" id="OEJ88631.1"/>
    </source>
</evidence>
<keyword evidence="6" id="KW-0378">Hydrolase</keyword>
<dbReference type="AlphaFoldDB" id="A0A1E5RP14"/>